<keyword evidence="2" id="KW-1185">Reference proteome</keyword>
<dbReference type="InterPro" id="IPR033207">
    <property type="entry name" value="CCP110"/>
</dbReference>
<dbReference type="PANTHER" id="PTHR13594">
    <property type="entry name" value="CENTRIOLAR COILED-COIL PROTEIN OF 110 KDA"/>
    <property type="match status" value="1"/>
</dbReference>
<organism evidence="1 2">
    <name type="scientific">Meleagris gallopavo</name>
    <name type="common">Wild turkey</name>
    <dbReference type="NCBI Taxonomy" id="9103"/>
    <lineage>
        <taxon>Eukaryota</taxon>
        <taxon>Metazoa</taxon>
        <taxon>Chordata</taxon>
        <taxon>Craniata</taxon>
        <taxon>Vertebrata</taxon>
        <taxon>Euteleostomi</taxon>
        <taxon>Archelosauria</taxon>
        <taxon>Archosauria</taxon>
        <taxon>Dinosauria</taxon>
        <taxon>Saurischia</taxon>
        <taxon>Theropoda</taxon>
        <taxon>Coelurosauria</taxon>
        <taxon>Aves</taxon>
        <taxon>Neognathae</taxon>
        <taxon>Galloanserae</taxon>
        <taxon>Galliformes</taxon>
        <taxon>Phasianidae</taxon>
        <taxon>Meleagridinae</taxon>
        <taxon>Meleagris</taxon>
    </lineage>
</organism>
<accession>A0A803YRD6</accession>
<evidence type="ECO:0000313" key="1">
    <source>
        <dbReference type="Ensembl" id="ENSMGAP00000034334.1"/>
    </source>
</evidence>
<dbReference type="GO" id="GO:0007099">
    <property type="term" value="P:centriole replication"/>
    <property type="evidence" value="ECO:0007669"/>
    <property type="project" value="InterPro"/>
</dbReference>
<reference evidence="1" key="2">
    <citation type="submission" date="2025-08" db="UniProtKB">
        <authorList>
            <consortium name="Ensembl"/>
        </authorList>
    </citation>
    <scope>IDENTIFICATION</scope>
</reference>
<proteinExistence type="predicted"/>
<sequence>MEDYETFCKKHLSRIQEATKGENSPAALDRNVSLIQFHGVPVLSPLVRRFFLPCRVNCAVVGLDVCVYRLS</sequence>
<dbReference type="Ensembl" id="ENSMGAT00000026950.1">
    <property type="protein sequence ID" value="ENSMGAP00000034334.1"/>
    <property type="gene ID" value="ENSMGAG00000020860.1"/>
</dbReference>
<dbReference type="AlphaFoldDB" id="A0A803YRD6"/>
<dbReference type="Proteomes" id="UP000001645">
    <property type="component" value="Chromosome 16"/>
</dbReference>
<dbReference type="GeneTree" id="ENSGT00990000212229"/>
<dbReference type="GO" id="GO:1903723">
    <property type="term" value="P:negative regulation of centriole elongation"/>
    <property type="evidence" value="ECO:0007669"/>
    <property type="project" value="TreeGrafter"/>
</dbReference>
<reference evidence="1" key="3">
    <citation type="submission" date="2025-09" db="UniProtKB">
        <authorList>
            <consortium name="Ensembl"/>
        </authorList>
    </citation>
    <scope>IDENTIFICATION</scope>
</reference>
<dbReference type="PANTHER" id="PTHR13594:SF1">
    <property type="entry name" value="CENTRIOLAR COILED-COIL PROTEIN OF 110 KDA"/>
    <property type="match status" value="1"/>
</dbReference>
<dbReference type="GO" id="GO:0032465">
    <property type="term" value="P:regulation of cytokinesis"/>
    <property type="evidence" value="ECO:0007669"/>
    <property type="project" value="InterPro"/>
</dbReference>
<dbReference type="GO" id="GO:0032053">
    <property type="term" value="P:ciliary basal body organization"/>
    <property type="evidence" value="ECO:0007669"/>
    <property type="project" value="TreeGrafter"/>
</dbReference>
<reference evidence="1 2" key="1">
    <citation type="journal article" date="2010" name="PLoS Biol.">
        <title>Multi-platform next-generation sequencing of the domestic turkey (Meleagris gallopavo): genome assembly and analysis.</title>
        <authorList>
            <person name="Dalloul R.A."/>
            <person name="Long J.A."/>
            <person name="Zimin A.V."/>
            <person name="Aslam L."/>
            <person name="Beal K."/>
            <person name="Blomberg L.A."/>
            <person name="Bouffard P."/>
            <person name="Burt D.W."/>
            <person name="Crasta O."/>
            <person name="Crooijmans R.P."/>
            <person name="Cooper K."/>
            <person name="Coulombe R.A."/>
            <person name="De S."/>
            <person name="Delany M.E."/>
            <person name="Dodgson J.B."/>
            <person name="Dong J.J."/>
            <person name="Evans C."/>
            <person name="Frederickson K.M."/>
            <person name="Flicek P."/>
            <person name="Florea L."/>
            <person name="Folkerts O."/>
            <person name="Groenen M.A."/>
            <person name="Harkins T.T."/>
            <person name="Herrero J."/>
            <person name="Hoffmann S."/>
            <person name="Megens H.J."/>
            <person name="Jiang A."/>
            <person name="de Jong P."/>
            <person name="Kaiser P."/>
            <person name="Kim H."/>
            <person name="Kim K.W."/>
            <person name="Kim S."/>
            <person name="Langenberger D."/>
            <person name="Lee M.K."/>
            <person name="Lee T."/>
            <person name="Mane S."/>
            <person name="Marcais G."/>
            <person name="Marz M."/>
            <person name="McElroy A.P."/>
            <person name="Modise T."/>
            <person name="Nefedov M."/>
            <person name="Notredame C."/>
            <person name="Paton I.R."/>
            <person name="Payne W.S."/>
            <person name="Pertea G."/>
            <person name="Prickett D."/>
            <person name="Puiu D."/>
            <person name="Qioa D."/>
            <person name="Raineri E."/>
            <person name="Ruffier M."/>
            <person name="Salzberg S.L."/>
            <person name="Schatz M.C."/>
            <person name="Scheuring C."/>
            <person name="Schmidt C.J."/>
            <person name="Schroeder S."/>
            <person name="Searle S.M."/>
            <person name="Smith E.J."/>
            <person name="Smith J."/>
            <person name="Sonstegard T.S."/>
            <person name="Stadler P.F."/>
            <person name="Tafer H."/>
            <person name="Tu Z.J."/>
            <person name="Van Tassell C.P."/>
            <person name="Vilella A.J."/>
            <person name="Williams K.P."/>
            <person name="Yorke J.A."/>
            <person name="Zhang L."/>
            <person name="Zhang H.B."/>
            <person name="Zhang X."/>
            <person name="Zhang Y."/>
            <person name="Reed K.M."/>
        </authorList>
    </citation>
    <scope>NUCLEOTIDE SEQUENCE [LARGE SCALE GENOMIC DNA]</scope>
</reference>
<dbReference type="GO" id="GO:0005814">
    <property type="term" value="C:centriole"/>
    <property type="evidence" value="ECO:0007669"/>
    <property type="project" value="InterPro"/>
</dbReference>
<protein>
    <submittedName>
        <fullName evidence="1">Uncharacterized protein</fullName>
    </submittedName>
</protein>
<dbReference type="InParanoid" id="A0A803YRD6"/>
<evidence type="ECO:0000313" key="2">
    <source>
        <dbReference type="Proteomes" id="UP000001645"/>
    </source>
</evidence>
<name>A0A803YRD6_MELGA</name>